<protein>
    <submittedName>
        <fullName evidence="3">Uncharacterized protein LOC113209250</fullName>
    </submittedName>
</protein>
<keyword evidence="2" id="KW-1185">Reference proteome</keyword>
<organism evidence="2 3">
    <name type="scientific">Frankliniella occidentalis</name>
    <name type="common">Western flower thrips</name>
    <name type="synonym">Euthrips occidentalis</name>
    <dbReference type="NCBI Taxonomy" id="133901"/>
    <lineage>
        <taxon>Eukaryota</taxon>
        <taxon>Metazoa</taxon>
        <taxon>Ecdysozoa</taxon>
        <taxon>Arthropoda</taxon>
        <taxon>Hexapoda</taxon>
        <taxon>Insecta</taxon>
        <taxon>Pterygota</taxon>
        <taxon>Neoptera</taxon>
        <taxon>Paraneoptera</taxon>
        <taxon>Thysanoptera</taxon>
        <taxon>Terebrantia</taxon>
        <taxon>Thripoidea</taxon>
        <taxon>Thripidae</taxon>
        <taxon>Frankliniella</taxon>
    </lineage>
</organism>
<evidence type="ECO:0000256" key="1">
    <source>
        <dbReference type="SAM" id="MobiDB-lite"/>
    </source>
</evidence>
<gene>
    <name evidence="3" type="primary">LOC113209250</name>
</gene>
<dbReference type="RefSeq" id="XP_026282459.2">
    <property type="nucleotide sequence ID" value="XM_026426674.2"/>
</dbReference>
<feature type="compositionally biased region" description="Low complexity" evidence="1">
    <location>
        <begin position="40"/>
        <end position="80"/>
    </location>
</feature>
<dbReference type="AlphaFoldDB" id="A0A6J1SMD8"/>
<accession>A0A6J1SMD8</accession>
<dbReference type="Proteomes" id="UP000504606">
    <property type="component" value="Unplaced"/>
</dbReference>
<name>A0A6J1SMD8_FRAOC</name>
<evidence type="ECO:0000313" key="2">
    <source>
        <dbReference type="Proteomes" id="UP000504606"/>
    </source>
</evidence>
<feature type="region of interest" description="Disordered" evidence="1">
    <location>
        <begin position="13"/>
        <end position="82"/>
    </location>
</feature>
<proteinExistence type="predicted"/>
<sequence>MADQRRRLCLEAIQRRSSSAPPSVDSTPDDTPSADDDTPSADATTPSADATTPSADATTPSADATTPSADATTPSADATTRSVNSTPLFADCHPSNMAACGDVRGSLVPASTPLAVATMNEYFPPSMYGQRRQGIYKL</sequence>
<feature type="compositionally biased region" description="Low complexity" evidence="1">
    <location>
        <begin position="17"/>
        <end position="31"/>
    </location>
</feature>
<dbReference type="GeneID" id="113209250"/>
<dbReference type="KEGG" id="foc:113209250"/>
<reference evidence="3" key="1">
    <citation type="submission" date="2025-08" db="UniProtKB">
        <authorList>
            <consortium name="RefSeq"/>
        </authorList>
    </citation>
    <scope>IDENTIFICATION</scope>
    <source>
        <tissue evidence="3">Whole organism</tissue>
    </source>
</reference>
<evidence type="ECO:0000313" key="3">
    <source>
        <dbReference type="RefSeq" id="XP_026282459.2"/>
    </source>
</evidence>